<comment type="caution">
    <text evidence="8">The sequence shown here is derived from an EMBL/GenBank/DDBJ whole genome shotgun (WGS) entry which is preliminary data.</text>
</comment>
<dbReference type="InterPro" id="IPR046373">
    <property type="entry name" value="Acyl-CoA_Oxase/DH_mid-dom_sf"/>
</dbReference>
<keyword evidence="9" id="KW-1185">Reference proteome</keyword>
<dbReference type="InterPro" id="IPR009100">
    <property type="entry name" value="AcylCoA_DH/oxidase_NM_dom_sf"/>
</dbReference>
<evidence type="ECO:0000256" key="4">
    <source>
        <dbReference type="ARBA" id="ARBA00022827"/>
    </source>
</evidence>
<keyword evidence="3" id="KW-0285">Flavoprotein</keyword>
<keyword evidence="4" id="KW-0274">FAD</keyword>
<dbReference type="InterPro" id="IPR037069">
    <property type="entry name" value="AcylCoA_DH/ox_N_sf"/>
</dbReference>
<dbReference type="SUPFAM" id="SSF56645">
    <property type="entry name" value="Acyl-CoA dehydrogenase NM domain-like"/>
    <property type="match status" value="1"/>
</dbReference>
<keyword evidence="5" id="KW-0560">Oxidoreductase</keyword>
<dbReference type="InterPro" id="IPR025294">
    <property type="entry name" value="DUF4156"/>
</dbReference>
<keyword evidence="6" id="KW-0812">Transmembrane</keyword>
<dbReference type="Proteomes" id="UP000601435">
    <property type="component" value="Unassembled WGS sequence"/>
</dbReference>
<dbReference type="SUPFAM" id="SSF47203">
    <property type="entry name" value="Acyl-CoA dehydrogenase C-terminal domain-like"/>
    <property type="match status" value="1"/>
</dbReference>
<dbReference type="Gene3D" id="1.10.540.10">
    <property type="entry name" value="Acyl-CoA dehydrogenase/oxidase, N-terminal domain"/>
    <property type="match status" value="1"/>
</dbReference>
<dbReference type="Pfam" id="PF13698">
    <property type="entry name" value="DUF4156"/>
    <property type="match status" value="1"/>
</dbReference>
<protein>
    <submittedName>
        <fullName evidence="8">AcrC protein</fullName>
    </submittedName>
</protein>
<evidence type="ECO:0000256" key="6">
    <source>
        <dbReference type="SAM" id="Phobius"/>
    </source>
</evidence>
<name>A0A812ILU4_9DINO</name>
<dbReference type="GO" id="GO:0003995">
    <property type="term" value="F:acyl-CoA dehydrogenase activity"/>
    <property type="evidence" value="ECO:0007669"/>
    <property type="project" value="TreeGrafter"/>
</dbReference>
<dbReference type="PANTHER" id="PTHR48083">
    <property type="entry name" value="MEDIUM-CHAIN SPECIFIC ACYL-COA DEHYDROGENASE, MITOCHONDRIAL-RELATED"/>
    <property type="match status" value="1"/>
</dbReference>
<dbReference type="EMBL" id="CAJNJA010000001">
    <property type="protein sequence ID" value="CAE7149623.1"/>
    <property type="molecule type" value="Genomic_DNA"/>
</dbReference>
<dbReference type="GO" id="GO:0033539">
    <property type="term" value="P:fatty acid beta-oxidation using acyl-CoA dehydrogenase"/>
    <property type="evidence" value="ECO:0007669"/>
    <property type="project" value="TreeGrafter"/>
</dbReference>
<dbReference type="GO" id="GO:0005737">
    <property type="term" value="C:cytoplasm"/>
    <property type="evidence" value="ECO:0007669"/>
    <property type="project" value="TreeGrafter"/>
</dbReference>
<evidence type="ECO:0000313" key="9">
    <source>
        <dbReference type="Proteomes" id="UP000601435"/>
    </source>
</evidence>
<evidence type="ECO:0000256" key="5">
    <source>
        <dbReference type="ARBA" id="ARBA00023002"/>
    </source>
</evidence>
<organism evidence="8 9">
    <name type="scientific">Symbiodinium necroappetens</name>
    <dbReference type="NCBI Taxonomy" id="1628268"/>
    <lineage>
        <taxon>Eukaryota</taxon>
        <taxon>Sar</taxon>
        <taxon>Alveolata</taxon>
        <taxon>Dinophyceae</taxon>
        <taxon>Suessiales</taxon>
        <taxon>Symbiodiniaceae</taxon>
        <taxon>Symbiodinium</taxon>
    </lineage>
</organism>
<keyword evidence="6" id="KW-1133">Transmembrane helix</keyword>
<evidence type="ECO:0000256" key="3">
    <source>
        <dbReference type="ARBA" id="ARBA00022630"/>
    </source>
</evidence>
<evidence type="ECO:0000259" key="7">
    <source>
        <dbReference type="Pfam" id="PF00441"/>
    </source>
</evidence>
<dbReference type="Gene3D" id="2.40.110.10">
    <property type="entry name" value="Butyryl-CoA Dehydrogenase, subunit A, domain 2"/>
    <property type="match status" value="1"/>
</dbReference>
<evidence type="ECO:0000313" key="8">
    <source>
        <dbReference type="EMBL" id="CAE7149623.1"/>
    </source>
</evidence>
<dbReference type="GO" id="GO:0050660">
    <property type="term" value="F:flavin adenine dinucleotide binding"/>
    <property type="evidence" value="ECO:0007669"/>
    <property type="project" value="InterPro"/>
</dbReference>
<comment type="similarity">
    <text evidence="2">Belongs to the acyl-CoA dehydrogenase family.</text>
</comment>
<reference evidence="8" key="1">
    <citation type="submission" date="2021-02" db="EMBL/GenBank/DDBJ databases">
        <authorList>
            <person name="Dougan E. K."/>
            <person name="Rhodes N."/>
            <person name="Thang M."/>
            <person name="Chan C."/>
        </authorList>
    </citation>
    <scope>NUCLEOTIDE SEQUENCE</scope>
</reference>
<proteinExistence type="inferred from homology"/>
<evidence type="ECO:0000256" key="2">
    <source>
        <dbReference type="ARBA" id="ARBA00009347"/>
    </source>
</evidence>
<dbReference type="PANTHER" id="PTHR48083:SF2">
    <property type="entry name" value="MEDIUM-CHAIN SPECIFIC ACYL-COA DEHYDROGENASE, MITOCHONDRIAL"/>
    <property type="match status" value="1"/>
</dbReference>
<gene>
    <name evidence="8" type="primary">acrC</name>
    <name evidence="8" type="ORF">SNEC2469_LOCUS147</name>
</gene>
<dbReference type="OrthoDB" id="10262177at2759"/>
<keyword evidence="6" id="KW-0472">Membrane</keyword>
<evidence type="ECO:0000256" key="1">
    <source>
        <dbReference type="ARBA" id="ARBA00001974"/>
    </source>
</evidence>
<dbReference type="AlphaFoldDB" id="A0A812ILU4"/>
<sequence length="559" mass="60257">MFGIIPFNFRFRGKVRRILDIYFCFIEEGNVALHPTQIARKTGISFAEVARRLDATPELFVKLPKRDGITRYRITTSASTRTEEETEKLLNKYAQRESWLFYAFGLMVLAMLVIIVLTIIPNVLLAKAADDPARARADIRSASKAAGLFAMTQPKAFGGQAAGQLALCVARETLASFNPPFMDAVFGPSPGVLAQVEEPLRSTHLAPLLAGEKRGSFGFTEADDAPAPTSGVIEGSNLQINGQKSYVTGGAEADFINTLVHIAGRGPSMVVIDRATEGVIIDKKFVSLDGSHHAIITFKDVSVPVTHIIGEAGKGMPRAMRQIGDTRLLFAAQACGYMIWVVNLLTEHLQAPDKSGNPRGNLDVIRLRYADLRIKTYAARSMLYRTARLADQGENIVNEAMACKIFATEAVGELVDTAIQLVGGSALVEDHALAILYRKVRAWRLAEGASDVLRLNIGRGILELGKGTILLAGCTFVQLSDAGAGVAQLGSGDVANCESKGVVSTQTRAKVVISRSEEAVREELTVMARNEAAKLGANAIVPIAQPEDGAQSFRAFLCN</sequence>
<dbReference type="InterPro" id="IPR036250">
    <property type="entry name" value="AcylCo_DH-like_C"/>
</dbReference>
<accession>A0A812ILU4</accession>
<comment type="cofactor">
    <cofactor evidence="1">
        <name>FAD</name>
        <dbReference type="ChEBI" id="CHEBI:57692"/>
    </cofactor>
</comment>
<feature type="transmembrane region" description="Helical" evidence="6">
    <location>
        <begin position="99"/>
        <end position="120"/>
    </location>
</feature>
<dbReference type="Gene3D" id="1.20.140.10">
    <property type="entry name" value="Butyryl-CoA Dehydrogenase, subunit A, domain 3"/>
    <property type="match status" value="1"/>
</dbReference>
<dbReference type="InterPro" id="IPR050741">
    <property type="entry name" value="Acyl-CoA_dehydrogenase"/>
</dbReference>
<dbReference type="InterPro" id="IPR009075">
    <property type="entry name" value="AcylCo_DH/oxidase_C"/>
</dbReference>
<dbReference type="Pfam" id="PF00441">
    <property type="entry name" value="Acyl-CoA_dh_1"/>
    <property type="match status" value="1"/>
</dbReference>
<feature type="domain" description="Acyl-CoA dehydrogenase/oxidase C-terminal" evidence="7">
    <location>
        <begin position="313"/>
        <end position="462"/>
    </location>
</feature>
<dbReference type="CDD" id="cd00567">
    <property type="entry name" value="ACAD"/>
    <property type="match status" value="1"/>
</dbReference>